<dbReference type="PROSITE" id="PS50109">
    <property type="entry name" value="HIS_KIN"/>
    <property type="match status" value="1"/>
</dbReference>
<evidence type="ECO:0000313" key="18">
    <source>
        <dbReference type="Proteomes" id="UP000255509"/>
    </source>
</evidence>
<dbReference type="SUPFAM" id="SSF47384">
    <property type="entry name" value="Homodimeric domain of signal transducing histidine kinase"/>
    <property type="match status" value="1"/>
</dbReference>
<keyword evidence="5" id="KW-0597">Phosphoprotein</keyword>
<evidence type="ECO:0000256" key="7">
    <source>
        <dbReference type="ARBA" id="ARBA00022741"/>
    </source>
</evidence>
<keyword evidence="10" id="KW-0067">ATP-binding</keyword>
<comment type="subcellular location">
    <subcellularLocation>
        <location evidence="2">Cell inner membrane</location>
        <topology evidence="2">Multi-pass membrane protein</topology>
    </subcellularLocation>
</comment>
<keyword evidence="12" id="KW-0346">Stress response</keyword>
<dbReference type="InterPro" id="IPR036097">
    <property type="entry name" value="HisK_dim/P_sf"/>
</dbReference>
<feature type="transmembrane region" description="Helical" evidence="15">
    <location>
        <begin position="83"/>
        <end position="104"/>
    </location>
</feature>
<feature type="transmembrane region" description="Helical" evidence="15">
    <location>
        <begin position="273"/>
        <end position="292"/>
    </location>
</feature>
<evidence type="ECO:0000256" key="13">
    <source>
        <dbReference type="ARBA" id="ARBA00023136"/>
    </source>
</evidence>
<keyword evidence="6 17" id="KW-0808">Transferase</keyword>
<gene>
    <name evidence="17" type="primary">hydH</name>
    <name evidence="17" type="ORF">NCTC8258_06355</name>
</gene>
<reference evidence="17 18" key="1">
    <citation type="submission" date="2018-06" db="EMBL/GenBank/DDBJ databases">
        <authorList>
            <consortium name="Pathogen Informatics"/>
            <person name="Doyle S."/>
        </authorList>
    </citation>
    <scope>NUCLEOTIDE SEQUENCE [LARGE SCALE GENOMIC DNA]</scope>
    <source>
        <strain evidence="17 18">NCTC8258</strain>
    </source>
</reference>
<accession>A0A379WHX8</accession>
<dbReference type="EC" id="2.7.13.3" evidence="3"/>
<dbReference type="SMART" id="SM00388">
    <property type="entry name" value="HisKA"/>
    <property type="match status" value="1"/>
</dbReference>
<organism evidence="17 18">
    <name type="scientific">Salmonella enterica I</name>
    <dbReference type="NCBI Taxonomy" id="59201"/>
    <lineage>
        <taxon>Bacteria</taxon>
        <taxon>Pseudomonadati</taxon>
        <taxon>Pseudomonadota</taxon>
        <taxon>Gammaproteobacteria</taxon>
        <taxon>Enterobacterales</taxon>
        <taxon>Enterobacteriaceae</taxon>
        <taxon>Salmonella</taxon>
    </lineage>
</organism>
<keyword evidence="7" id="KW-0547">Nucleotide-binding</keyword>
<dbReference type="SUPFAM" id="SSF55874">
    <property type="entry name" value="ATPase domain of HSP90 chaperone/DNA topoisomerase II/histidine kinase"/>
    <property type="match status" value="1"/>
</dbReference>
<evidence type="ECO:0000256" key="1">
    <source>
        <dbReference type="ARBA" id="ARBA00000085"/>
    </source>
</evidence>
<dbReference type="CDD" id="cd00082">
    <property type="entry name" value="HisKA"/>
    <property type="match status" value="1"/>
</dbReference>
<keyword evidence="8" id="KW-0418">Kinase</keyword>
<evidence type="ECO:0000256" key="3">
    <source>
        <dbReference type="ARBA" id="ARBA00012438"/>
    </source>
</evidence>
<dbReference type="NCBIfam" id="NF007688">
    <property type="entry name" value="PRK10364.1"/>
    <property type="match status" value="1"/>
</dbReference>
<evidence type="ECO:0000256" key="5">
    <source>
        <dbReference type="ARBA" id="ARBA00022553"/>
    </source>
</evidence>
<evidence type="ECO:0000256" key="9">
    <source>
        <dbReference type="ARBA" id="ARBA00022833"/>
    </source>
</evidence>
<dbReference type="SUPFAM" id="SSF103190">
    <property type="entry name" value="Sensory domain-like"/>
    <property type="match status" value="1"/>
</dbReference>
<dbReference type="AlphaFoldDB" id="A0A379WHX8"/>
<evidence type="ECO:0000256" key="6">
    <source>
        <dbReference type="ARBA" id="ARBA00022679"/>
    </source>
</evidence>
<evidence type="ECO:0000256" key="12">
    <source>
        <dbReference type="ARBA" id="ARBA00023016"/>
    </source>
</evidence>
<dbReference type="Gene3D" id="1.10.287.130">
    <property type="match status" value="1"/>
</dbReference>
<evidence type="ECO:0000256" key="8">
    <source>
        <dbReference type="ARBA" id="ARBA00022777"/>
    </source>
</evidence>
<keyword evidence="13 15" id="KW-0472">Membrane</keyword>
<dbReference type="PANTHER" id="PTHR43065">
    <property type="entry name" value="SENSOR HISTIDINE KINASE"/>
    <property type="match status" value="1"/>
</dbReference>
<evidence type="ECO:0000256" key="14">
    <source>
        <dbReference type="ARBA" id="ARBA00044982"/>
    </source>
</evidence>
<keyword evidence="4" id="KW-1003">Cell membrane</keyword>
<dbReference type="PANTHER" id="PTHR43065:SF54">
    <property type="entry name" value="SENSOR PROTEIN ZRAS"/>
    <property type="match status" value="1"/>
</dbReference>
<dbReference type="GO" id="GO:0005524">
    <property type="term" value="F:ATP binding"/>
    <property type="evidence" value="ECO:0007669"/>
    <property type="project" value="UniProtKB-KW"/>
</dbReference>
<evidence type="ECO:0000256" key="4">
    <source>
        <dbReference type="ARBA" id="ARBA00022519"/>
    </source>
</evidence>
<evidence type="ECO:0000256" key="11">
    <source>
        <dbReference type="ARBA" id="ARBA00023012"/>
    </source>
</evidence>
<keyword evidence="9" id="KW-0862">Zinc</keyword>
<dbReference type="EMBL" id="UGXS01000004">
    <property type="protein sequence ID" value="SUH18519.1"/>
    <property type="molecule type" value="Genomic_DNA"/>
</dbReference>
<comment type="catalytic activity">
    <reaction evidence="1">
        <text>ATP + protein L-histidine = ADP + protein N-phospho-L-histidine.</text>
        <dbReference type="EC" id="2.7.13.3"/>
    </reaction>
</comment>
<dbReference type="Pfam" id="PF00512">
    <property type="entry name" value="HisKA"/>
    <property type="match status" value="1"/>
</dbReference>
<dbReference type="Proteomes" id="UP000255509">
    <property type="component" value="Unassembled WGS sequence"/>
</dbReference>
<protein>
    <recommendedName>
        <fullName evidence="14">Sensor histidine kinase ZraS</fullName>
        <ecNumber evidence="3">2.7.13.3</ecNumber>
    </recommendedName>
</protein>
<keyword evidence="11" id="KW-0902">Two-component regulatory system</keyword>
<dbReference type="Gene3D" id="3.30.450.20">
    <property type="entry name" value="PAS domain"/>
    <property type="match status" value="1"/>
</dbReference>
<dbReference type="GO" id="GO:0005886">
    <property type="term" value="C:plasma membrane"/>
    <property type="evidence" value="ECO:0007669"/>
    <property type="project" value="UniProtKB-SubCell"/>
</dbReference>
<keyword evidence="15" id="KW-0812">Transmembrane</keyword>
<dbReference type="InterPro" id="IPR005467">
    <property type="entry name" value="His_kinase_dom"/>
</dbReference>
<evidence type="ECO:0000256" key="10">
    <source>
        <dbReference type="ARBA" id="ARBA00022840"/>
    </source>
</evidence>
<evidence type="ECO:0000256" key="2">
    <source>
        <dbReference type="ARBA" id="ARBA00004429"/>
    </source>
</evidence>
<proteinExistence type="predicted"/>
<dbReference type="GO" id="GO:0000155">
    <property type="term" value="F:phosphorelay sensor kinase activity"/>
    <property type="evidence" value="ECO:0007669"/>
    <property type="project" value="InterPro"/>
</dbReference>
<feature type="domain" description="Histidine kinase" evidence="16">
    <location>
        <begin position="322"/>
        <end position="511"/>
    </location>
</feature>
<evidence type="ECO:0000259" key="16">
    <source>
        <dbReference type="PROSITE" id="PS50109"/>
    </source>
</evidence>
<evidence type="ECO:0000256" key="15">
    <source>
        <dbReference type="SAM" id="Phobius"/>
    </source>
</evidence>
<dbReference type="InterPro" id="IPR003661">
    <property type="entry name" value="HisK_dim/P_dom"/>
</dbReference>
<keyword evidence="15" id="KW-1133">Transmembrane helix</keyword>
<sequence>MPGNYSLSGSELTRFRRQKASKNDSHNPPGESFLPIRIRKGVRQRAVMRSEEWHDLCLSKENKNEPGKPVSFIRLHKDAAATWLSRLLPAAIFILVGLFSIMVIRDYGRESAAARQTLLEKGNVLIRALESGTRVGMGMRMHHAQQQTLLEEMAGQPGVLWFAVTDAQGVIITHSNPGMVGKSLYSPSEMHQLNPGPQERWRRVDVAANGETVPALEIYRQFQPLFGMRGHGMRGHGMARSANDDEPAKQTIFIAFDASELAATQAREWRNTLIVLSALAAVLLATLLAFFWHQRYQRSHSELLDAMKRKEKLVAMGHLAAGVAHEIRNPLSSIKGLAKYFAERTPAGGESHELAQVMAKEADRLNRVVSELLELVKPAHLTLQTVNLNDIITHSLNLVSQDAQSREIQLRFTANETLKRIQADPDRLTQVLLNLYLNAIHAIGRQGTISVEAKESGTDRVIITVTDNGKGIAPDQLEAILRLILRPKLTGQAWGWLWCKISSNSMAARLR</sequence>
<dbReference type="Gene3D" id="3.30.565.10">
    <property type="entry name" value="Histidine kinase-like ATPase, C-terminal domain"/>
    <property type="match status" value="1"/>
</dbReference>
<dbReference type="InterPro" id="IPR036890">
    <property type="entry name" value="HATPase_C_sf"/>
</dbReference>
<evidence type="ECO:0000313" key="17">
    <source>
        <dbReference type="EMBL" id="SUH18519.1"/>
    </source>
</evidence>
<dbReference type="Pfam" id="PF02518">
    <property type="entry name" value="HATPase_c"/>
    <property type="match status" value="1"/>
</dbReference>
<dbReference type="InterPro" id="IPR003594">
    <property type="entry name" value="HATPase_dom"/>
</dbReference>
<keyword evidence="4" id="KW-0997">Cell inner membrane</keyword>
<dbReference type="InterPro" id="IPR029151">
    <property type="entry name" value="Sensor-like_sf"/>
</dbReference>
<name>A0A379WHX8_SALET</name>